<evidence type="ECO:0000259" key="1">
    <source>
        <dbReference type="Pfam" id="PF18730"/>
    </source>
</evidence>
<gene>
    <name evidence="2" type="ORF">E0485_15840</name>
</gene>
<dbReference type="Pfam" id="PF18730">
    <property type="entry name" value="HEPN_Cthe2314"/>
    <property type="match status" value="1"/>
</dbReference>
<evidence type="ECO:0000313" key="2">
    <source>
        <dbReference type="EMBL" id="TCZ75845.1"/>
    </source>
</evidence>
<protein>
    <recommendedName>
        <fullName evidence="1">Cthe-2314-like HEPN domain-containing protein</fullName>
    </recommendedName>
</protein>
<comment type="caution">
    <text evidence="2">The sequence shown here is derived from an EMBL/GenBank/DDBJ whole genome shotgun (WGS) entry which is preliminary data.</text>
</comment>
<sequence length="233" mass="28119">MLRFLFNEPRRLDSEELVMVQSAINSFRKVIFSGRTRVEIPRDRQARFDIWCQGFIDAVNELEQSQYVARKYANKVHKKFIEQMTIEESDDYHRFIYFYKNALIRMFSILDKLGYFMNEIFNLRTEKVKAKFSYFTVLRNMRGGSANYKWLEQQLTRIKDENKSKLDKLRNQRNMEIHFINVDMMDDLMDENRRGGDRIRLEDAQANMLDLDHGCHMVMQAMKIVFTYLSRSR</sequence>
<dbReference type="OrthoDB" id="2641850at2"/>
<evidence type="ECO:0000313" key="3">
    <source>
        <dbReference type="Proteomes" id="UP000295418"/>
    </source>
</evidence>
<dbReference type="Proteomes" id="UP000295418">
    <property type="component" value="Unassembled WGS sequence"/>
</dbReference>
<dbReference type="EMBL" id="SKFG01000016">
    <property type="protein sequence ID" value="TCZ75845.1"/>
    <property type="molecule type" value="Genomic_DNA"/>
</dbReference>
<reference evidence="2 3" key="1">
    <citation type="submission" date="2019-03" db="EMBL/GenBank/DDBJ databases">
        <authorList>
            <person name="Kim M.K.M."/>
        </authorList>
    </citation>
    <scope>NUCLEOTIDE SEQUENCE [LARGE SCALE GENOMIC DNA]</scope>
    <source>
        <strain evidence="2 3">18JY21-1</strain>
    </source>
</reference>
<feature type="domain" description="Cthe-2314-like HEPN" evidence="1">
    <location>
        <begin position="51"/>
        <end position="229"/>
    </location>
</feature>
<dbReference type="AlphaFoldDB" id="A0A4R4ED06"/>
<keyword evidence="3" id="KW-1185">Reference proteome</keyword>
<name>A0A4R4ED06_9BACL</name>
<dbReference type="RefSeq" id="WP_132419034.1">
    <property type="nucleotide sequence ID" value="NZ_SKFG01000016.1"/>
</dbReference>
<organism evidence="2 3">
    <name type="scientific">Paenibacillus albiflavus</name>
    <dbReference type="NCBI Taxonomy" id="2545760"/>
    <lineage>
        <taxon>Bacteria</taxon>
        <taxon>Bacillati</taxon>
        <taxon>Bacillota</taxon>
        <taxon>Bacilli</taxon>
        <taxon>Bacillales</taxon>
        <taxon>Paenibacillaceae</taxon>
        <taxon>Paenibacillus</taxon>
    </lineage>
</organism>
<proteinExistence type="predicted"/>
<accession>A0A4R4ED06</accession>
<dbReference type="InterPro" id="IPR041394">
    <property type="entry name" value="HEPN_Cthe2314"/>
</dbReference>